<dbReference type="PANTHER" id="PTHR38477">
    <property type="entry name" value="HYPOTHETICAL EXPORTED PROTEIN"/>
    <property type="match status" value="1"/>
</dbReference>
<proteinExistence type="predicted"/>
<accession>A0A8J3CVN8</accession>
<dbReference type="EMBL" id="BMYF01000003">
    <property type="protein sequence ID" value="GHB28192.1"/>
    <property type="molecule type" value="Genomic_DNA"/>
</dbReference>
<protein>
    <recommendedName>
        <fullName evidence="3">L,D-transpeptidase catalytic domain</fullName>
    </recommendedName>
</protein>
<evidence type="ECO:0008006" key="3">
    <source>
        <dbReference type="Google" id="ProtNLM"/>
    </source>
</evidence>
<evidence type="ECO:0000313" key="2">
    <source>
        <dbReference type="Proteomes" id="UP000642809"/>
    </source>
</evidence>
<keyword evidence="2" id="KW-1185">Reference proteome</keyword>
<reference evidence="1" key="2">
    <citation type="submission" date="2020-09" db="EMBL/GenBank/DDBJ databases">
        <authorList>
            <person name="Sun Q."/>
            <person name="Kim S."/>
        </authorList>
    </citation>
    <scope>NUCLEOTIDE SEQUENCE</scope>
    <source>
        <strain evidence="1">KCTC 23224</strain>
    </source>
</reference>
<dbReference type="InterPro" id="IPR032676">
    <property type="entry name" value="YkuD_2"/>
</dbReference>
<comment type="caution">
    <text evidence="1">The sequence shown here is derived from an EMBL/GenBank/DDBJ whole genome shotgun (WGS) entry which is preliminary data.</text>
</comment>
<name>A0A8J3CVN8_9BACT</name>
<dbReference type="AlphaFoldDB" id="A0A8J3CVN8"/>
<dbReference type="PANTHER" id="PTHR38477:SF1">
    <property type="entry name" value="MUREIN L,D-TRANSPEPTIDASE CATALYTIC DOMAIN FAMILY PROTEIN"/>
    <property type="match status" value="1"/>
</dbReference>
<dbReference type="Pfam" id="PF13645">
    <property type="entry name" value="YkuD_2"/>
    <property type="match status" value="1"/>
</dbReference>
<sequence>MKYLELRDFGPWLLNRRFLHPKVKLPQYMRIIALSWILLFGSSFTQPIYNAATAKDESRPLSIVDELWGQLQATEQPFELPSKDVLELGVKGYLLLVDSEAIEEGKPLAVIDFSLPSSQKRLWIVDISNGTLIHNGYVAHGRNSGELMAQSFSNRHSSYMSSLGFYRTAETYQGKHGYSLRLDGLEKGFNDQARERAVVIHGADYAREDFIKQTGRLGRSLGCPALPTEESKYLIDVVKEGALLFIFAEDEDYLSQSNLINA</sequence>
<dbReference type="Proteomes" id="UP000642809">
    <property type="component" value="Unassembled WGS sequence"/>
</dbReference>
<reference evidence="1" key="1">
    <citation type="journal article" date="2014" name="Int. J. Syst. Evol. Microbiol.">
        <title>Complete genome sequence of Corynebacterium casei LMG S-19264T (=DSM 44701T), isolated from a smear-ripened cheese.</title>
        <authorList>
            <consortium name="US DOE Joint Genome Institute (JGI-PGF)"/>
            <person name="Walter F."/>
            <person name="Albersmeier A."/>
            <person name="Kalinowski J."/>
            <person name="Ruckert C."/>
        </authorList>
    </citation>
    <scope>NUCLEOTIDE SEQUENCE</scope>
    <source>
        <strain evidence="1">KCTC 23224</strain>
    </source>
</reference>
<organism evidence="1 2">
    <name type="scientific">Mongoliitalea lutea</name>
    <dbReference type="NCBI Taxonomy" id="849756"/>
    <lineage>
        <taxon>Bacteria</taxon>
        <taxon>Pseudomonadati</taxon>
        <taxon>Bacteroidota</taxon>
        <taxon>Cytophagia</taxon>
        <taxon>Cytophagales</taxon>
        <taxon>Cyclobacteriaceae</taxon>
        <taxon>Mongoliitalea</taxon>
    </lineage>
</organism>
<evidence type="ECO:0000313" key="1">
    <source>
        <dbReference type="EMBL" id="GHB28192.1"/>
    </source>
</evidence>
<gene>
    <name evidence="1" type="ORF">GCM10008106_05960</name>
</gene>